<organism evidence="1 2">
    <name type="scientific">Amanita thiersii Skay4041</name>
    <dbReference type="NCBI Taxonomy" id="703135"/>
    <lineage>
        <taxon>Eukaryota</taxon>
        <taxon>Fungi</taxon>
        <taxon>Dikarya</taxon>
        <taxon>Basidiomycota</taxon>
        <taxon>Agaricomycotina</taxon>
        <taxon>Agaricomycetes</taxon>
        <taxon>Agaricomycetidae</taxon>
        <taxon>Agaricales</taxon>
        <taxon>Pluteineae</taxon>
        <taxon>Amanitaceae</taxon>
        <taxon>Amanita</taxon>
    </lineage>
</organism>
<name>A0A2A9NQU2_9AGAR</name>
<gene>
    <name evidence="1" type="ORF">AMATHDRAFT_60764</name>
</gene>
<reference evidence="1 2" key="1">
    <citation type="submission" date="2014-02" db="EMBL/GenBank/DDBJ databases">
        <title>Transposable element dynamics among asymbiotic and ectomycorrhizal Amanita fungi.</title>
        <authorList>
            <consortium name="DOE Joint Genome Institute"/>
            <person name="Hess J."/>
            <person name="Skrede I."/>
            <person name="Wolfe B."/>
            <person name="LaButti K."/>
            <person name="Ohm R.A."/>
            <person name="Grigoriev I.V."/>
            <person name="Pringle A."/>
        </authorList>
    </citation>
    <scope>NUCLEOTIDE SEQUENCE [LARGE SCALE GENOMIC DNA]</scope>
    <source>
        <strain evidence="1 2">SKay4041</strain>
    </source>
</reference>
<evidence type="ECO:0000313" key="1">
    <source>
        <dbReference type="EMBL" id="PFH50627.1"/>
    </source>
</evidence>
<accession>A0A2A9NQU2</accession>
<proteinExistence type="predicted"/>
<sequence>MIRWVPKFGLPPGTVPVSLTQVALTRLRLVLNPQDGGANRMSSPHVTFNKGVEWFFPNAACLFSLVLTHKFSPSCNAEQRTFDMLFWHRSAKSSWPLGRSSPAFSCLYFIHFPQLIPVMLALAEIRHVTWRESLPRLLHQAFSLNCACFSLIAGVYDLVSAGFVDYLYI</sequence>
<protein>
    <submittedName>
        <fullName evidence="1">Uncharacterized protein</fullName>
    </submittedName>
</protein>
<keyword evidence="2" id="KW-1185">Reference proteome</keyword>
<evidence type="ECO:0000313" key="2">
    <source>
        <dbReference type="Proteomes" id="UP000242287"/>
    </source>
</evidence>
<dbReference type="EMBL" id="KZ302000">
    <property type="protein sequence ID" value="PFH50627.1"/>
    <property type="molecule type" value="Genomic_DNA"/>
</dbReference>
<dbReference type="AlphaFoldDB" id="A0A2A9NQU2"/>
<dbReference type="Proteomes" id="UP000242287">
    <property type="component" value="Unassembled WGS sequence"/>
</dbReference>